<proteinExistence type="inferred from homology"/>
<dbReference type="InterPro" id="IPR049730">
    <property type="entry name" value="SNF2/RAD54-like_C"/>
</dbReference>
<name>A0AAW2ZNJ2_9EUKA</name>
<dbReference type="GO" id="GO:0005524">
    <property type="term" value="F:ATP binding"/>
    <property type="evidence" value="ECO:0007669"/>
    <property type="project" value="UniProtKB-KW"/>
</dbReference>
<evidence type="ECO:0000256" key="9">
    <source>
        <dbReference type="SAM" id="MobiDB-lite"/>
    </source>
</evidence>
<keyword evidence="3" id="KW-0547">Nucleotide-binding</keyword>
<dbReference type="GO" id="GO:0005634">
    <property type="term" value="C:nucleus"/>
    <property type="evidence" value="ECO:0007669"/>
    <property type="project" value="UniProtKB-SubCell"/>
</dbReference>
<evidence type="ECO:0000259" key="10">
    <source>
        <dbReference type="PROSITE" id="PS51194"/>
    </source>
</evidence>
<evidence type="ECO:0000256" key="6">
    <source>
        <dbReference type="ARBA" id="ARBA00022840"/>
    </source>
</evidence>
<evidence type="ECO:0000256" key="2">
    <source>
        <dbReference type="ARBA" id="ARBA00007025"/>
    </source>
</evidence>
<evidence type="ECO:0000313" key="11">
    <source>
        <dbReference type="EMBL" id="KAL0491045.1"/>
    </source>
</evidence>
<dbReference type="InterPro" id="IPR044574">
    <property type="entry name" value="ARIP4-like"/>
</dbReference>
<keyword evidence="4" id="KW-0378">Hydrolase</keyword>
<dbReference type="PROSITE" id="PS51194">
    <property type="entry name" value="HELICASE_CTER"/>
    <property type="match status" value="1"/>
</dbReference>
<dbReference type="Proteomes" id="UP001431209">
    <property type="component" value="Unassembled WGS sequence"/>
</dbReference>
<dbReference type="GO" id="GO:0004386">
    <property type="term" value="F:helicase activity"/>
    <property type="evidence" value="ECO:0007669"/>
    <property type="project" value="UniProtKB-KW"/>
</dbReference>
<evidence type="ECO:0000256" key="1">
    <source>
        <dbReference type="ARBA" id="ARBA00004123"/>
    </source>
</evidence>
<keyword evidence="5" id="KW-0347">Helicase</keyword>
<dbReference type="SMART" id="SM00490">
    <property type="entry name" value="HELICc"/>
    <property type="match status" value="1"/>
</dbReference>
<dbReference type="InterPro" id="IPR001650">
    <property type="entry name" value="Helicase_C-like"/>
</dbReference>
<dbReference type="GO" id="GO:0016887">
    <property type="term" value="F:ATP hydrolysis activity"/>
    <property type="evidence" value="ECO:0007669"/>
    <property type="project" value="InterPro"/>
</dbReference>
<comment type="caution">
    <text evidence="11">The sequence shown here is derived from an EMBL/GenBank/DDBJ whole genome shotgun (WGS) entry which is preliminary data.</text>
</comment>
<organism evidence="11 12">
    <name type="scientific">Acrasis kona</name>
    <dbReference type="NCBI Taxonomy" id="1008807"/>
    <lineage>
        <taxon>Eukaryota</taxon>
        <taxon>Discoba</taxon>
        <taxon>Heterolobosea</taxon>
        <taxon>Tetramitia</taxon>
        <taxon>Eutetramitia</taxon>
        <taxon>Acrasidae</taxon>
        <taxon>Acrasis</taxon>
    </lineage>
</organism>
<dbReference type="Gene3D" id="3.40.50.300">
    <property type="entry name" value="P-loop containing nucleotide triphosphate hydrolases"/>
    <property type="match status" value="1"/>
</dbReference>
<evidence type="ECO:0000256" key="8">
    <source>
        <dbReference type="ARBA" id="ARBA00023242"/>
    </source>
</evidence>
<feature type="compositionally biased region" description="Pro residues" evidence="9">
    <location>
        <begin position="347"/>
        <end position="357"/>
    </location>
</feature>
<evidence type="ECO:0000256" key="3">
    <source>
        <dbReference type="ARBA" id="ARBA00022741"/>
    </source>
</evidence>
<feature type="compositionally biased region" description="Basic and acidic residues" evidence="9">
    <location>
        <begin position="379"/>
        <end position="388"/>
    </location>
</feature>
<accession>A0AAW2ZNJ2</accession>
<feature type="region of interest" description="Disordered" evidence="9">
    <location>
        <begin position="308"/>
        <end position="399"/>
    </location>
</feature>
<gene>
    <name evidence="11" type="ORF">AKO1_002670</name>
</gene>
<dbReference type="AlphaFoldDB" id="A0AAW2ZNJ2"/>
<dbReference type="GO" id="GO:0003677">
    <property type="term" value="F:DNA binding"/>
    <property type="evidence" value="ECO:0007669"/>
    <property type="project" value="UniProtKB-KW"/>
</dbReference>
<keyword evidence="12" id="KW-1185">Reference proteome</keyword>
<keyword evidence="8" id="KW-0539">Nucleus</keyword>
<evidence type="ECO:0000256" key="7">
    <source>
        <dbReference type="ARBA" id="ARBA00023125"/>
    </source>
</evidence>
<evidence type="ECO:0000256" key="4">
    <source>
        <dbReference type="ARBA" id="ARBA00022801"/>
    </source>
</evidence>
<dbReference type="Pfam" id="PF00271">
    <property type="entry name" value="Helicase_C"/>
    <property type="match status" value="1"/>
</dbReference>
<sequence>MEFLLRLIGKLYESDEKMLIFTQYTEMIDVMEDHLSNYKIKFKDGSTRALQNEIDYLRLDGSCRSKDRQRMIDEFNQRDSEIKVFLISTLAGGQGINLTAASRVVVFDVTWDPTWSSQSIFRAYRFGQTRPVHIYRFVTCGTVEENIWLRCVAKMWLFKRIVDNRIPERKISMEDLNLFNSNGVDTRTNSDEPLLNPQVYGQDDMLKALLGTQERGAMGEANVILHPFTVTQQDIENSQIGGVDNTQSQANTLDPINYDEQEALRNGGEFDVNNKIASVFHYESLYLDDLNDKLTDEQGERSLREYEAQHADARRARMNHDREYNSQESEDDEMEEVVNNGGGDHPPGGPYIPPVVPPEELMEAEPEIMAPVDQQMQQELDHQHEDNHPPPLSQEQQQEIVQQLQRQLLMM</sequence>
<keyword evidence="6" id="KW-0067">ATP-binding</keyword>
<keyword evidence="7" id="KW-0238">DNA-binding</keyword>
<evidence type="ECO:0000256" key="5">
    <source>
        <dbReference type="ARBA" id="ARBA00022806"/>
    </source>
</evidence>
<protein>
    <submittedName>
        <fullName evidence="11">Transcriptional regulator ATRX</fullName>
    </submittedName>
</protein>
<comment type="subcellular location">
    <subcellularLocation>
        <location evidence="1">Nucleus</location>
    </subcellularLocation>
</comment>
<reference evidence="11 12" key="1">
    <citation type="submission" date="2024-03" db="EMBL/GenBank/DDBJ databases">
        <title>The Acrasis kona genome and developmental transcriptomes reveal deep origins of eukaryotic multicellular pathways.</title>
        <authorList>
            <person name="Sheikh S."/>
            <person name="Fu C.-J."/>
            <person name="Brown M.W."/>
            <person name="Baldauf S.L."/>
        </authorList>
    </citation>
    <scope>NUCLEOTIDE SEQUENCE [LARGE SCALE GENOMIC DNA]</scope>
    <source>
        <strain evidence="11 12">ATCC MYA-3509</strain>
    </source>
</reference>
<dbReference type="SUPFAM" id="SSF52540">
    <property type="entry name" value="P-loop containing nucleoside triphosphate hydrolases"/>
    <property type="match status" value="1"/>
</dbReference>
<comment type="similarity">
    <text evidence="2">Belongs to the SNF2/RAD54 helicase family.</text>
</comment>
<feature type="compositionally biased region" description="Basic and acidic residues" evidence="9">
    <location>
        <begin position="308"/>
        <end position="325"/>
    </location>
</feature>
<dbReference type="EMBL" id="JAOPGA020001747">
    <property type="protein sequence ID" value="KAL0491045.1"/>
    <property type="molecule type" value="Genomic_DNA"/>
</dbReference>
<dbReference type="InterPro" id="IPR027417">
    <property type="entry name" value="P-loop_NTPase"/>
</dbReference>
<evidence type="ECO:0000313" key="12">
    <source>
        <dbReference type="Proteomes" id="UP001431209"/>
    </source>
</evidence>
<feature type="domain" description="Helicase C-terminal" evidence="10">
    <location>
        <begin position="3"/>
        <end position="177"/>
    </location>
</feature>
<dbReference type="PANTHER" id="PTHR45797:SF1">
    <property type="entry name" value="HELICASE ARIP4"/>
    <property type="match status" value="1"/>
</dbReference>
<dbReference type="PANTHER" id="PTHR45797">
    <property type="entry name" value="RAD54-LIKE"/>
    <property type="match status" value="1"/>
</dbReference>
<dbReference type="CDD" id="cd18793">
    <property type="entry name" value="SF2_C_SNF"/>
    <property type="match status" value="1"/>
</dbReference>